<dbReference type="Pfam" id="PF15814">
    <property type="entry name" value="FAM199X"/>
    <property type="match status" value="1"/>
</dbReference>
<organism evidence="2 3">
    <name type="scientific">Xenoophorus captivus</name>
    <dbReference type="NCBI Taxonomy" id="1517983"/>
    <lineage>
        <taxon>Eukaryota</taxon>
        <taxon>Metazoa</taxon>
        <taxon>Chordata</taxon>
        <taxon>Craniata</taxon>
        <taxon>Vertebrata</taxon>
        <taxon>Euteleostomi</taxon>
        <taxon>Actinopterygii</taxon>
        <taxon>Neopterygii</taxon>
        <taxon>Teleostei</taxon>
        <taxon>Neoteleostei</taxon>
        <taxon>Acanthomorphata</taxon>
        <taxon>Ovalentaria</taxon>
        <taxon>Atherinomorphae</taxon>
        <taxon>Cyprinodontiformes</taxon>
        <taxon>Goodeidae</taxon>
        <taxon>Xenoophorus</taxon>
    </lineage>
</organism>
<dbReference type="EMBL" id="JAHRIN010038112">
    <property type="protein sequence ID" value="MEQ2204905.1"/>
    <property type="molecule type" value="Genomic_DNA"/>
</dbReference>
<feature type="region of interest" description="Disordered" evidence="1">
    <location>
        <begin position="1"/>
        <end position="22"/>
    </location>
</feature>
<proteinExistence type="predicted"/>
<sequence>GTASACSGSNISRAHSDGNLSSAAERIRDSKVRNICIFNTASVSIANSGRRAKNA</sequence>
<keyword evidence="3" id="KW-1185">Reference proteome</keyword>
<gene>
    <name evidence="2" type="ORF">XENOCAPTIV_020786</name>
</gene>
<evidence type="ECO:0000256" key="1">
    <source>
        <dbReference type="SAM" id="MobiDB-lite"/>
    </source>
</evidence>
<evidence type="ECO:0000313" key="3">
    <source>
        <dbReference type="Proteomes" id="UP001434883"/>
    </source>
</evidence>
<accession>A0ABV0R9X4</accession>
<name>A0ABV0R9X4_9TELE</name>
<reference evidence="2 3" key="1">
    <citation type="submission" date="2021-06" db="EMBL/GenBank/DDBJ databases">
        <authorList>
            <person name="Palmer J.M."/>
        </authorList>
    </citation>
    <scope>NUCLEOTIDE SEQUENCE [LARGE SCALE GENOMIC DNA]</scope>
    <source>
        <strain evidence="2 3">XC_2019</strain>
        <tissue evidence="2">Muscle</tissue>
    </source>
</reference>
<feature type="non-terminal residue" evidence="2">
    <location>
        <position position="1"/>
    </location>
</feature>
<comment type="caution">
    <text evidence="2">The sequence shown here is derived from an EMBL/GenBank/DDBJ whole genome shotgun (WGS) entry which is preliminary data.</text>
</comment>
<dbReference type="InterPro" id="IPR029672">
    <property type="entry name" value="FAM199X_fam"/>
</dbReference>
<dbReference type="Proteomes" id="UP001434883">
    <property type="component" value="Unassembled WGS sequence"/>
</dbReference>
<protein>
    <submittedName>
        <fullName evidence="2">Uncharacterized protein</fullName>
    </submittedName>
</protein>
<evidence type="ECO:0000313" key="2">
    <source>
        <dbReference type="EMBL" id="MEQ2204905.1"/>
    </source>
</evidence>